<dbReference type="GO" id="GO:0000160">
    <property type="term" value="P:phosphorelay signal transduction system"/>
    <property type="evidence" value="ECO:0007669"/>
    <property type="project" value="InterPro"/>
</dbReference>
<dbReference type="EMBL" id="DRBS01000338">
    <property type="protein sequence ID" value="HDD45012.1"/>
    <property type="molecule type" value="Genomic_DNA"/>
</dbReference>
<dbReference type="PANTHER" id="PTHR43228">
    <property type="entry name" value="TWO-COMPONENT RESPONSE REGULATOR"/>
    <property type="match status" value="1"/>
</dbReference>
<dbReference type="InterPro" id="IPR001789">
    <property type="entry name" value="Sig_transdc_resp-reg_receiver"/>
</dbReference>
<feature type="modified residue" description="4-aspartylphosphate" evidence="1">
    <location>
        <position position="56"/>
    </location>
</feature>
<accession>A0A7C0YB36</accession>
<protein>
    <submittedName>
        <fullName evidence="3">Response regulator</fullName>
    </submittedName>
</protein>
<dbReference type="SUPFAM" id="SSF52172">
    <property type="entry name" value="CheY-like"/>
    <property type="match status" value="1"/>
</dbReference>
<dbReference type="Gene3D" id="3.40.50.2300">
    <property type="match status" value="1"/>
</dbReference>
<dbReference type="SMART" id="SM00448">
    <property type="entry name" value="REC"/>
    <property type="match status" value="1"/>
</dbReference>
<evidence type="ECO:0000256" key="1">
    <source>
        <dbReference type="PROSITE-ProRule" id="PRU00169"/>
    </source>
</evidence>
<dbReference type="Proteomes" id="UP000886289">
    <property type="component" value="Unassembled WGS sequence"/>
</dbReference>
<evidence type="ECO:0000259" key="2">
    <source>
        <dbReference type="PROSITE" id="PS50110"/>
    </source>
</evidence>
<keyword evidence="1" id="KW-0597">Phosphoprotein</keyword>
<dbReference type="PANTHER" id="PTHR43228:SF1">
    <property type="entry name" value="TWO-COMPONENT RESPONSE REGULATOR ARR22"/>
    <property type="match status" value="1"/>
</dbReference>
<name>A0A7C0YB36_DESA2</name>
<gene>
    <name evidence="3" type="ORF">ENG63_09180</name>
</gene>
<dbReference type="AlphaFoldDB" id="A0A7C0YB36"/>
<sequence>MGFNVLIVDDSAAIRKIIKKTILISGFDVENFYEAGNGKEAFNILKDNWVDVVLTDIHMPEMGGITLLKKIREDDVLSSLPVIVISTEGREQKVKEALNLGANGYIKKPFKPEDIKDILLKVMGEEYVRKEDFGTVGECDF</sequence>
<dbReference type="InterPro" id="IPR011006">
    <property type="entry name" value="CheY-like_superfamily"/>
</dbReference>
<reference evidence="3" key="1">
    <citation type="journal article" date="2020" name="mSystems">
        <title>Genome- and Community-Level Interaction Insights into Carbon Utilization and Element Cycling Functions of Hydrothermarchaeota in Hydrothermal Sediment.</title>
        <authorList>
            <person name="Zhou Z."/>
            <person name="Liu Y."/>
            <person name="Xu W."/>
            <person name="Pan J."/>
            <person name="Luo Z.H."/>
            <person name="Li M."/>
        </authorList>
    </citation>
    <scope>NUCLEOTIDE SEQUENCE [LARGE SCALE GENOMIC DNA]</scope>
    <source>
        <strain evidence="3">HyVt-233</strain>
    </source>
</reference>
<dbReference type="Pfam" id="PF00072">
    <property type="entry name" value="Response_reg"/>
    <property type="match status" value="1"/>
</dbReference>
<dbReference type="PROSITE" id="PS50110">
    <property type="entry name" value="RESPONSE_REGULATORY"/>
    <property type="match status" value="1"/>
</dbReference>
<dbReference type="InterPro" id="IPR052048">
    <property type="entry name" value="ST_Response_Regulator"/>
</dbReference>
<evidence type="ECO:0000313" key="3">
    <source>
        <dbReference type="EMBL" id="HDD45012.1"/>
    </source>
</evidence>
<organism evidence="3">
    <name type="scientific">Desulfofervidus auxilii</name>
    <dbReference type="NCBI Taxonomy" id="1621989"/>
    <lineage>
        <taxon>Bacteria</taxon>
        <taxon>Pseudomonadati</taxon>
        <taxon>Thermodesulfobacteriota</taxon>
        <taxon>Candidatus Desulfofervidia</taxon>
        <taxon>Candidatus Desulfofervidales</taxon>
        <taxon>Candidatus Desulfofervidaceae</taxon>
        <taxon>Candidatus Desulfofervidus</taxon>
    </lineage>
</organism>
<proteinExistence type="predicted"/>
<feature type="domain" description="Response regulatory" evidence="2">
    <location>
        <begin position="4"/>
        <end position="123"/>
    </location>
</feature>
<comment type="caution">
    <text evidence="3">The sequence shown here is derived from an EMBL/GenBank/DDBJ whole genome shotgun (WGS) entry which is preliminary data.</text>
</comment>